<accession>A0ABT7L215</accession>
<dbReference type="InterPro" id="IPR015797">
    <property type="entry name" value="NUDIX_hydrolase-like_dom_sf"/>
</dbReference>
<dbReference type="Pfam" id="PF00293">
    <property type="entry name" value="NUDIX"/>
    <property type="match status" value="1"/>
</dbReference>
<evidence type="ECO:0000313" key="3">
    <source>
        <dbReference type="Proteomes" id="UP001229716"/>
    </source>
</evidence>
<evidence type="ECO:0000259" key="1">
    <source>
        <dbReference type="PROSITE" id="PS51462"/>
    </source>
</evidence>
<dbReference type="Gene3D" id="3.90.79.10">
    <property type="entry name" value="Nucleoside Triphosphate Pyrophosphohydrolase"/>
    <property type="match status" value="1"/>
</dbReference>
<keyword evidence="2" id="KW-0614">Plasmid</keyword>
<protein>
    <submittedName>
        <fullName evidence="2">NUDIX domain-containing protein</fullName>
    </submittedName>
</protein>
<gene>
    <name evidence="2" type="ORF">P6F46_27820</name>
</gene>
<geneLocation type="plasmid" evidence="2">
    <name>pBS01</name>
</geneLocation>
<evidence type="ECO:0000313" key="2">
    <source>
        <dbReference type="EMBL" id="MDL2419378.1"/>
    </source>
</evidence>
<keyword evidence="3" id="KW-1185">Reference proteome</keyword>
<comment type="caution">
    <text evidence="2">The sequence shown here is derived from an EMBL/GenBank/DDBJ whole genome shotgun (WGS) entry which is preliminary data.</text>
</comment>
<dbReference type="EMBL" id="JASWHZ010000002">
    <property type="protein sequence ID" value="MDL2419378.1"/>
    <property type="molecule type" value="Genomic_DNA"/>
</dbReference>
<dbReference type="PROSITE" id="PS51462">
    <property type="entry name" value="NUDIX"/>
    <property type="match status" value="1"/>
</dbReference>
<dbReference type="CDD" id="cd04663">
    <property type="entry name" value="NUDIX_Hydrolase"/>
    <property type="match status" value="1"/>
</dbReference>
<sequence>MTMLYKKKVYTYITRKKEEVIQLLVFSHRDMPEAGVQVPGGTVDKGEKLETAALREVLEKSGLLHLYIERYIDDYIIHVKEKQEYQKHHFFHISVLTDTQDTWEHIVSTGEEDRNLVFCYEWVNIAKYPVLAGIQGEFIHLLEEMYVK</sequence>
<dbReference type="SUPFAM" id="SSF55811">
    <property type="entry name" value="Nudix"/>
    <property type="match status" value="1"/>
</dbReference>
<name>A0ABT7L215_9BACI</name>
<proteinExistence type="predicted"/>
<reference evidence="2 3" key="1">
    <citation type="journal article" date="2023" name="Int. J. Mol. Sci.">
        <title>Pathogenicity and Genomic Characterization of a Novel Genospecies, Bacillus shihchuchen, of the Bacillus cereus Group Isolated from Chinese Softshell Turtle (Pelodiscus sinensis).</title>
        <authorList>
            <person name="Cheng L.W."/>
            <person name="Byadgi O.V."/>
            <person name="Tsai C.E."/>
            <person name="Wang P.C."/>
            <person name="Chen S.C."/>
        </authorList>
    </citation>
    <scope>NUCLEOTIDE SEQUENCE [LARGE SCALE GENOMIC DNA]</scope>
    <source>
        <strain evidence="2 3">QF108-045</strain>
    </source>
</reference>
<organism evidence="2 3">
    <name type="scientific">Bacillus shihchuchen</name>
    <dbReference type="NCBI Taxonomy" id="3036942"/>
    <lineage>
        <taxon>Bacteria</taxon>
        <taxon>Bacillati</taxon>
        <taxon>Bacillota</taxon>
        <taxon>Bacilli</taxon>
        <taxon>Bacillales</taxon>
        <taxon>Bacillaceae</taxon>
        <taxon>Bacillus</taxon>
        <taxon>Bacillus cereus group</taxon>
    </lineage>
</organism>
<dbReference type="InterPro" id="IPR000086">
    <property type="entry name" value="NUDIX_hydrolase_dom"/>
</dbReference>
<feature type="domain" description="Nudix hydrolase" evidence="1">
    <location>
        <begin position="4"/>
        <end position="147"/>
    </location>
</feature>
<dbReference type="Proteomes" id="UP001229716">
    <property type="component" value="Unassembled WGS sequence"/>
</dbReference>